<feature type="non-terminal residue" evidence="2">
    <location>
        <position position="1"/>
    </location>
</feature>
<accession>A0AAV5VMJ5</accession>
<feature type="compositionally biased region" description="Polar residues" evidence="1">
    <location>
        <begin position="85"/>
        <end position="95"/>
    </location>
</feature>
<evidence type="ECO:0000313" key="3">
    <source>
        <dbReference type="Proteomes" id="UP001432322"/>
    </source>
</evidence>
<comment type="caution">
    <text evidence="2">The sequence shown here is derived from an EMBL/GenBank/DDBJ whole genome shotgun (WGS) entry which is preliminary data.</text>
</comment>
<dbReference type="AlphaFoldDB" id="A0AAV5VMJ5"/>
<organism evidence="2 3">
    <name type="scientific">Pristionchus fissidentatus</name>
    <dbReference type="NCBI Taxonomy" id="1538716"/>
    <lineage>
        <taxon>Eukaryota</taxon>
        <taxon>Metazoa</taxon>
        <taxon>Ecdysozoa</taxon>
        <taxon>Nematoda</taxon>
        <taxon>Chromadorea</taxon>
        <taxon>Rhabditida</taxon>
        <taxon>Rhabditina</taxon>
        <taxon>Diplogasteromorpha</taxon>
        <taxon>Diplogasteroidea</taxon>
        <taxon>Neodiplogasteridae</taxon>
        <taxon>Pristionchus</taxon>
    </lineage>
</organism>
<sequence length="150" mass="16303">LQQLQMLQAPPLLQPMQQPSLLLPQYSVQPLAAIGQLLQQTQLFSAQPTTPSPSTIYGDLQATLLTSLLNNSANLPPTPMDGGSATPTSSLVNSMLSTVSPPAPAENVDDYRNFARAFEEMAAKIHTYPAEKRRSLMGIIESFVDEAMKY</sequence>
<protein>
    <submittedName>
        <fullName evidence="2">Uncharacterized protein</fullName>
    </submittedName>
</protein>
<evidence type="ECO:0000313" key="2">
    <source>
        <dbReference type="EMBL" id="GMT19619.1"/>
    </source>
</evidence>
<dbReference type="Proteomes" id="UP001432322">
    <property type="component" value="Unassembled WGS sequence"/>
</dbReference>
<proteinExistence type="predicted"/>
<dbReference type="EMBL" id="BTSY01000003">
    <property type="protein sequence ID" value="GMT19619.1"/>
    <property type="molecule type" value="Genomic_DNA"/>
</dbReference>
<gene>
    <name evidence="2" type="ORF">PFISCL1PPCAC_10916</name>
</gene>
<reference evidence="2" key="1">
    <citation type="submission" date="2023-10" db="EMBL/GenBank/DDBJ databases">
        <title>Genome assembly of Pristionchus species.</title>
        <authorList>
            <person name="Yoshida K."/>
            <person name="Sommer R.J."/>
        </authorList>
    </citation>
    <scope>NUCLEOTIDE SEQUENCE</scope>
    <source>
        <strain evidence="2">RS5133</strain>
    </source>
</reference>
<keyword evidence="3" id="KW-1185">Reference proteome</keyword>
<name>A0AAV5VMJ5_9BILA</name>
<evidence type="ECO:0000256" key="1">
    <source>
        <dbReference type="SAM" id="MobiDB-lite"/>
    </source>
</evidence>
<feature type="region of interest" description="Disordered" evidence="1">
    <location>
        <begin position="74"/>
        <end position="95"/>
    </location>
</feature>